<comment type="caution">
    <text evidence="1">The sequence shown here is derived from an EMBL/GenBank/DDBJ whole genome shotgun (WGS) entry which is preliminary data.</text>
</comment>
<organism evidence="1 2">
    <name type="scientific">Endozoicomonas montiporae</name>
    <dbReference type="NCBI Taxonomy" id="1027273"/>
    <lineage>
        <taxon>Bacteria</taxon>
        <taxon>Pseudomonadati</taxon>
        <taxon>Pseudomonadota</taxon>
        <taxon>Gammaproteobacteria</taxon>
        <taxon>Oceanospirillales</taxon>
        <taxon>Endozoicomonadaceae</taxon>
        <taxon>Endozoicomonas</taxon>
    </lineage>
</organism>
<dbReference type="PIRSF" id="PIRSF039032">
    <property type="entry name" value="HigB-2"/>
    <property type="match status" value="1"/>
</dbReference>
<evidence type="ECO:0000313" key="1">
    <source>
        <dbReference type="EMBL" id="KEQ16063.1"/>
    </source>
</evidence>
<dbReference type="Pfam" id="PF06296">
    <property type="entry name" value="RelE"/>
    <property type="match status" value="1"/>
</dbReference>
<sequence>MIFIETSKFTKLLSDYLSDDEYRMLQWHLQEKPDSGDIVRGSGGVRKVRWAPEGKGKSGGVRVIYYWKKSEHEMWMLTIYSKSDQASIPGHILKNIAEAIENE</sequence>
<proteinExistence type="predicted"/>
<dbReference type="Proteomes" id="UP000028006">
    <property type="component" value="Unassembled WGS sequence"/>
</dbReference>
<accession>A0A081NC90</accession>
<dbReference type="InterPro" id="IPR009387">
    <property type="entry name" value="HigB-2"/>
</dbReference>
<keyword evidence="2" id="KW-1185">Reference proteome</keyword>
<reference evidence="1 2" key="1">
    <citation type="submission" date="2014-06" db="EMBL/GenBank/DDBJ databases">
        <title>Whole Genome Sequences of Three Symbiotic Endozoicomonas Bacteria.</title>
        <authorList>
            <person name="Neave M.J."/>
            <person name="Apprill A."/>
            <person name="Voolstra C.R."/>
        </authorList>
    </citation>
    <scope>NUCLEOTIDE SEQUENCE [LARGE SCALE GENOMIC DNA]</scope>
    <source>
        <strain evidence="1 2">LMG 24815</strain>
    </source>
</reference>
<protein>
    <submittedName>
        <fullName evidence="1">Transcriptional regulator</fullName>
    </submittedName>
</protein>
<gene>
    <name evidence="1" type="ORF">GZ77_06260</name>
</gene>
<evidence type="ECO:0000313" key="2">
    <source>
        <dbReference type="Proteomes" id="UP000028006"/>
    </source>
</evidence>
<dbReference type="eggNOG" id="COG4737">
    <property type="taxonomic scope" value="Bacteria"/>
</dbReference>
<dbReference type="EMBL" id="JOKG01000001">
    <property type="protein sequence ID" value="KEQ16063.1"/>
    <property type="molecule type" value="Genomic_DNA"/>
</dbReference>
<dbReference type="AlphaFoldDB" id="A0A081NC90"/>
<name>A0A081NC90_9GAMM</name>